<dbReference type="InterPro" id="IPR032710">
    <property type="entry name" value="NTF2-like_dom_sf"/>
</dbReference>
<dbReference type="SUPFAM" id="SSF54427">
    <property type="entry name" value="NTF2-like"/>
    <property type="match status" value="1"/>
</dbReference>
<protein>
    <submittedName>
        <fullName evidence="1">Uncharacterized protein</fullName>
    </submittedName>
</protein>
<name>A0A085W8J7_9BACT</name>
<organism evidence="1 2">
    <name type="scientific">Hyalangium minutum</name>
    <dbReference type="NCBI Taxonomy" id="394096"/>
    <lineage>
        <taxon>Bacteria</taxon>
        <taxon>Pseudomonadati</taxon>
        <taxon>Myxococcota</taxon>
        <taxon>Myxococcia</taxon>
        <taxon>Myxococcales</taxon>
        <taxon>Cystobacterineae</taxon>
        <taxon>Archangiaceae</taxon>
        <taxon>Hyalangium</taxon>
    </lineage>
</organism>
<dbReference type="EMBL" id="JMCB01000015">
    <property type="protein sequence ID" value="KFE64010.1"/>
    <property type="molecule type" value="Genomic_DNA"/>
</dbReference>
<reference evidence="1 2" key="1">
    <citation type="submission" date="2014-04" db="EMBL/GenBank/DDBJ databases">
        <title>Genome assembly of Hyalangium minutum DSM 14724.</title>
        <authorList>
            <person name="Sharma G."/>
            <person name="Subramanian S."/>
        </authorList>
    </citation>
    <scope>NUCLEOTIDE SEQUENCE [LARGE SCALE GENOMIC DNA]</scope>
    <source>
        <strain evidence="1 2">DSM 14724</strain>
    </source>
</reference>
<dbReference type="AlphaFoldDB" id="A0A085W8J7"/>
<dbReference type="OrthoDB" id="5509051at2"/>
<accession>A0A085W8J7</accession>
<dbReference type="STRING" id="394096.DB31_2422"/>
<keyword evidence="2" id="KW-1185">Reference proteome</keyword>
<evidence type="ECO:0000313" key="2">
    <source>
        <dbReference type="Proteomes" id="UP000028725"/>
    </source>
</evidence>
<comment type="caution">
    <text evidence="1">The sequence shown here is derived from an EMBL/GenBank/DDBJ whole genome shotgun (WGS) entry which is preliminary data.</text>
</comment>
<dbReference type="RefSeq" id="WP_044195216.1">
    <property type="nucleotide sequence ID" value="NZ_JMCB01000015.1"/>
</dbReference>
<gene>
    <name evidence="1" type="ORF">DB31_2422</name>
</gene>
<proteinExistence type="predicted"/>
<dbReference type="Proteomes" id="UP000028725">
    <property type="component" value="Unassembled WGS sequence"/>
</dbReference>
<sequence length="240" mass="25993">MKSSEDWSRLGGILIALMAFVMVALAGPRLLGMAAGPEAEIIAVLKGLEKRGVSLSLPGVPAPLTSKDLHYERITVRVEPGGQRAEVLATLDFTGALGETNVSSLGVEQVFFVLRDGDWVPETLAAPRLAAVVRALEARRRALDQGDAAALAQLWGPGEEDGGGGSVGVGEPELDTVLALKQRRYRAEAWFLRLEREDAVATEHWRLQGDLPSRPVDQQGERHLNLLRRGEEFLFSAAVR</sequence>
<evidence type="ECO:0000313" key="1">
    <source>
        <dbReference type="EMBL" id="KFE64010.1"/>
    </source>
</evidence>